<comment type="caution">
    <text evidence="1">The sequence shown here is derived from an EMBL/GenBank/DDBJ whole genome shotgun (WGS) entry which is preliminary data.</text>
</comment>
<evidence type="ECO:0000313" key="1">
    <source>
        <dbReference type="EMBL" id="KAG5637524.1"/>
    </source>
</evidence>
<name>A0A9P7FSJ5_9AGAR</name>
<dbReference type="EMBL" id="JABCKI010005822">
    <property type="protein sequence ID" value="KAG5637524.1"/>
    <property type="molecule type" value="Genomic_DNA"/>
</dbReference>
<proteinExistence type="predicted"/>
<dbReference type="AlphaFoldDB" id="A0A9P7FSJ5"/>
<organism evidence="1 2">
    <name type="scientific">Sphagnurus paluster</name>
    <dbReference type="NCBI Taxonomy" id="117069"/>
    <lineage>
        <taxon>Eukaryota</taxon>
        <taxon>Fungi</taxon>
        <taxon>Dikarya</taxon>
        <taxon>Basidiomycota</taxon>
        <taxon>Agaricomycotina</taxon>
        <taxon>Agaricomycetes</taxon>
        <taxon>Agaricomycetidae</taxon>
        <taxon>Agaricales</taxon>
        <taxon>Tricholomatineae</taxon>
        <taxon>Lyophyllaceae</taxon>
        <taxon>Sphagnurus</taxon>
    </lineage>
</organism>
<reference evidence="1" key="1">
    <citation type="submission" date="2021-02" db="EMBL/GenBank/DDBJ databases">
        <authorList>
            <person name="Nieuwenhuis M."/>
            <person name="Van De Peppel L.J.J."/>
        </authorList>
    </citation>
    <scope>NUCLEOTIDE SEQUENCE</scope>
    <source>
        <strain evidence="1">D49</strain>
    </source>
</reference>
<evidence type="ECO:0000313" key="2">
    <source>
        <dbReference type="Proteomes" id="UP000717328"/>
    </source>
</evidence>
<dbReference type="OrthoDB" id="3184970at2759"/>
<protein>
    <recommendedName>
        <fullName evidence="3">BTB domain-containing protein</fullName>
    </recommendedName>
</protein>
<dbReference type="Proteomes" id="UP000717328">
    <property type="component" value="Unassembled WGS sequence"/>
</dbReference>
<reference evidence="1" key="2">
    <citation type="submission" date="2021-10" db="EMBL/GenBank/DDBJ databases">
        <title>Phylogenomics reveals ancestral predisposition of the termite-cultivated fungus Termitomyces towards a domesticated lifestyle.</title>
        <authorList>
            <person name="Auxier B."/>
            <person name="Grum-Grzhimaylo A."/>
            <person name="Cardenas M.E."/>
            <person name="Lodge J.D."/>
            <person name="Laessoe T."/>
            <person name="Pedersen O."/>
            <person name="Smith M.E."/>
            <person name="Kuyper T.W."/>
            <person name="Franco-Molano E.A."/>
            <person name="Baroni T.J."/>
            <person name="Aanen D.K."/>
        </authorList>
    </citation>
    <scope>NUCLEOTIDE SEQUENCE</scope>
    <source>
        <strain evidence="1">D49</strain>
    </source>
</reference>
<sequence>MNLKAVTESFFPPECATFDDIVDLTESSEVLDVLFQFIYPMRHPDLEWTEFPKLQALSEAAEKYQVYSAITVYGFIFIKNATAFKPYSIGLVPPNERVSCQNGDADSHPTVDVKCSSVTLELLFQFMCWNKYPDIESLEFSHLNQLADAAEKYRVFPAMILCKMGMK</sequence>
<gene>
    <name evidence="1" type="ORF">H0H81_004220</name>
</gene>
<keyword evidence="2" id="KW-1185">Reference proteome</keyword>
<accession>A0A9P7FSJ5</accession>
<evidence type="ECO:0008006" key="3">
    <source>
        <dbReference type="Google" id="ProtNLM"/>
    </source>
</evidence>